<sequence length="1369" mass="152656">MEGGTSTDYVEFHLFPSHNRYEAIVFSSNKEENVASGSLEQLSLHIPEIKNLSSKGFDTKFKVLPPENVDDAGWFTTATLTRFLEIVALPDIISIGKEISQLEETREFQLSLSNKVEADITTSTESKNELLVAVDLRLTALKEELAAAVNRAIGSKCSAEDIYDLSNFALHFGSKNLRDSLQRSVELTTEDEDSADSSEEDQPSAERSRTLSRSAVPRRSASPMRRIQIGRSGSRRAAALSIKSLNYFPANKMASQRDAAGNSSEEEDSQRPPKNNVLKMSVQDKISLFESKQREQGVEIQKTKTSSVTVGANKTVLRRWSSSLGDKADVSSPSSPKNEAPNGETEPDKYINKTETCAETSENISFVPEKQATEQLRVEVDTIEPERDETCEKIRVSTEWIQQKGAELNEMFTELMESKPDSHETVTSDGSKIQNHKEQRGGFYDLYKKKREEKLQGEATRKKVAKDDNKKVKTATTKVSGGNRRQASANEPQKTPKKSTQLINSRTTKPSPVKKSTSKLSPLPPTRKSWPSTPSPQASVASPVRTPPRPSSTKSTPTNQKPQSAALVSRSSAKVENLQPRSKSLTPTKPDPKKRIKSVNEKQPTVTETSKGAKTKFQAPKSDTTDTAKPSFYNKVTKKSSVVPLETKPFLRKGSGIGPGVGPVVIKSKVVAQPEETLISSDDLIQPEENKLVNTIDITSRNQENENETPENRASLDIEPEVVSPAKYEEPRAEPPEINTMGEEELEISPTAWVVTEDPHEDEIVPFKESPIQLASPANVTSPVGYSHPRVRHSLSMLLEDRNEVDMDQWGNAEHPPTMIYQKDAPKGLKRLLKFARKAKADSHLTGWSSPSAFSEGDDDAEESKGTDYHQCLTLLAHVNSLLQIDDLWNPFKNVMAEITWNISSPFPRTMKLELNTDPLREWKLHSDWYSPTRLHDSPVEYDFPGDRFIPNRSLMDLDQAYTLCTSRFNYPAKSSFSPEYRRIIEGNLTLDSKGRPFRLLVFRGSPKSSRKSIRYIDELRRKDEEDLNRINHPIQERKISMTYTKVLDAPTIIDDYYSSVMDWGKNNILAVAIGQEVHLWNAENARIDCLVSSDNMDDHPSSVSWSQNGKTIAVGNFSSDIQIFDADTCKLTRRLKADHDAKVAAASWNGHILTSGSNKAILNHDVRASNSLVSRVDAHRKRVCGLKWSTTGNLLASGGDDNVVYIWDASRMNSTQFVHRFTSHVAAVKALAWCPHNFDVLASGGGMYDGCIKLWNTQYGTCINTVETEAQICGLEWNKNYKEIVSGHGNSTNVDRQNTLSLWKYPSLVKVGDMRGHARRVLHLSQNPDGLILVSAGADQTIRFWEIFGPAPPAKRQSILSSNAFLIR</sequence>
<keyword evidence="2 7" id="KW-0853">WD repeat</keyword>
<evidence type="ECO:0000256" key="3">
    <source>
        <dbReference type="ARBA" id="ARBA00022618"/>
    </source>
</evidence>
<proteinExistence type="inferred from homology"/>
<dbReference type="Proteomes" id="UP000245207">
    <property type="component" value="Unassembled WGS sequence"/>
</dbReference>
<feature type="compositionally biased region" description="Polar residues" evidence="8">
    <location>
        <begin position="483"/>
        <end position="506"/>
    </location>
</feature>
<dbReference type="CDD" id="cd00200">
    <property type="entry name" value="WD40"/>
    <property type="match status" value="1"/>
</dbReference>
<dbReference type="PROSITE" id="PS50294">
    <property type="entry name" value="WD_REPEATS_REGION"/>
    <property type="match status" value="2"/>
</dbReference>
<feature type="compositionally biased region" description="Acidic residues" evidence="8">
    <location>
        <begin position="188"/>
        <end position="203"/>
    </location>
</feature>
<keyword evidence="11" id="KW-1185">Reference proteome</keyword>
<dbReference type="OrthoDB" id="10263272at2759"/>
<evidence type="ECO:0000256" key="5">
    <source>
        <dbReference type="ARBA" id="ARBA00022776"/>
    </source>
</evidence>
<dbReference type="GO" id="GO:1990757">
    <property type="term" value="F:ubiquitin ligase activator activity"/>
    <property type="evidence" value="ECO:0007669"/>
    <property type="project" value="TreeGrafter"/>
</dbReference>
<dbReference type="InterPro" id="IPR056150">
    <property type="entry name" value="WD40_CDC20-Fz"/>
</dbReference>
<feature type="region of interest" description="Disordered" evidence="8">
    <location>
        <begin position="185"/>
        <end position="233"/>
    </location>
</feature>
<dbReference type="InterPro" id="IPR015943">
    <property type="entry name" value="WD40/YVTN_repeat-like_dom_sf"/>
</dbReference>
<feature type="compositionally biased region" description="Low complexity" evidence="8">
    <location>
        <begin position="507"/>
        <end position="521"/>
    </location>
</feature>
<dbReference type="InterPro" id="IPR036322">
    <property type="entry name" value="WD40_repeat_dom_sf"/>
</dbReference>
<dbReference type="InterPro" id="IPR033010">
    <property type="entry name" value="Cdc20/Fizzy"/>
</dbReference>
<feature type="compositionally biased region" description="Polar residues" evidence="8">
    <location>
        <begin position="529"/>
        <end position="538"/>
    </location>
</feature>
<dbReference type="SUPFAM" id="SSF50978">
    <property type="entry name" value="WD40 repeat-like"/>
    <property type="match status" value="1"/>
</dbReference>
<accession>A0A2U1KYP9</accession>
<evidence type="ECO:0000259" key="9">
    <source>
        <dbReference type="Pfam" id="PF24807"/>
    </source>
</evidence>
<evidence type="ECO:0000256" key="1">
    <source>
        <dbReference type="ARBA" id="ARBA00006445"/>
    </source>
</evidence>
<dbReference type="SMART" id="SM00320">
    <property type="entry name" value="WD40"/>
    <property type="match status" value="6"/>
</dbReference>
<protein>
    <recommendedName>
        <fullName evidence="9">CDC20/Fizzy WD40 domain-containing protein</fullName>
    </recommendedName>
</protein>
<dbReference type="GO" id="GO:0031145">
    <property type="term" value="P:anaphase-promoting complex-dependent catabolic process"/>
    <property type="evidence" value="ECO:0007669"/>
    <property type="project" value="TreeGrafter"/>
</dbReference>
<feature type="region of interest" description="Disordered" evidence="8">
    <location>
        <begin position="254"/>
        <end position="278"/>
    </location>
</feature>
<dbReference type="PANTHER" id="PTHR19918:SF43">
    <property type="entry name" value="CELL DIVISION CYCLE 20.2, COFACTOR OF APC COMPLEX-LIKE ISOFORM X2"/>
    <property type="match status" value="1"/>
</dbReference>
<comment type="caution">
    <text evidence="10">The sequence shown here is derived from an EMBL/GenBank/DDBJ whole genome shotgun (WGS) entry which is preliminary data.</text>
</comment>
<dbReference type="Gene3D" id="2.130.10.10">
    <property type="entry name" value="YVTN repeat-like/Quinoprotein amine dehydrogenase"/>
    <property type="match status" value="1"/>
</dbReference>
<feature type="repeat" description="WD" evidence="7">
    <location>
        <begin position="1177"/>
        <end position="1218"/>
    </location>
</feature>
<dbReference type="Pfam" id="PF24807">
    <property type="entry name" value="WD40_CDC20-Fz"/>
    <property type="match status" value="1"/>
</dbReference>
<dbReference type="PROSITE" id="PS50082">
    <property type="entry name" value="WD_REPEATS_2"/>
    <property type="match status" value="2"/>
</dbReference>
<dbReference type="GO" id="GO:0005680">
    <property type="term" value="C:anaphase-promoting complex"/>
    <property type="evidence" value="ECO:0007669"/>
    <property type="project" value="TreeGrafter"/>
</dbReference>
<comment type="similarity">
    <text evidence="1">Belongs to the WD repeat CDC20/Fizzy family.</text>
</comment>
<evidence type="ECO:0000313" key="11">
    <source>
        <dbReference type="Proteomes" id="UP000245207"/>
    </source>
</evidence>
<organism evidence="10 11">
    <name type="scientific">Artemisia annua</name>
    <name type="common">Sweet wormwood</name>
    <dbReference type="NCBI Taxonomy" id="35608"/>
    <lineage>
        <taxon>Eukaryota</taxon>
        <taxon>Viridiplantae</taxon>
        <taxon>Streptophyta</taxon>
        <taxon>Embryophyta</taxon>
        <taxon>Tracheophyta</taxon>
        <taxon>Spermatophyta</taxon>
        <taxon>Magnoliopsida</taxon>
        <taxon>eudicotyledons</taxon>
        <taxon>Gunneridae</taxon>
        <taxon>Pentapetalae</taxon>
        <taxon>asterids</taxon>
        <taxon>campanulids</taxon>
        <taxon>Asterales</taxon>
        <taxon>Asteraceae</taxon>
        <taxon>Asteroideae</taxon>
        <taxon>Anthemideae</taxon>
        <taxon>Artemisiinae</taxon>
        <taxon>Artemisia</taxon>
    </lineage>
</organism>
<name>A0A2U1KYP9_ARTAN</name>
<feature type="domain" description="CDC20/Fizzy WD40" evidence="9">
    <location>
        <begin position="1048"/>
        <end position="1346"/>
    </location>
</feature>
<feature type="region of interest" description="Disordered" evidence="8">
    <location>
        <begin position="416"/>
        <end position="630"/>
    </location>
</feature>
<reference evidence="10 11" key="1">
    <citation type="journal article" date="2018" name="Mol. Plant">
        <title>The genome of Artemisia annua provides insight into the evolution of Asteraceae family and artemisinin biosynthesis.</title>
        <authorList>
            <person name="Shen Q."/>
            <person name="Zhang L."/>
            <person name="Liao Z."/>
            <person name="Wang S."/>
            <person name="Yan T."/>
            <person name="Shi P."/>
            <person name="Liu M."/>
            <person name="Fu X."/>
            <person name="Pan Q."/>
            <person name="Wang Y."/>
            <person name="Lv Z."/>
            <person name="Lu X."/>
            <person name="Zhang F."/>
            <person name="Jiang W."/>
            <person name="Ma Y."/>
            <person name="Chen M."/>
            <person name="Hao X."/>
            <person name="Li L."/>
            <person name="Tang Y."/>
            <person name="Lv G."/>
            <person name="Zhou Y."/>
            <person name="Sun X."/>
            <person name="Brodelius P.E."/>
            <person name="Rose J.K.C."/>
            <person name="Tang K."/>
        </authorList>
    </citation>
    <scope>NUCLEOTIDE SEQUENCE [LARGE SCALE GENOMIC DNA]</scope>
    <source>
        <strain evidence="11">cv. Huhao1</strain>
        <tissue evidence="10">Leaf</tissue>
    </source>
</reference>
<evidence type="ECO:0000256" key="7">
    <source>
        <dbReference type="PROSITE-ProRule" id="PRU00221"/>
    </source>
</evidence>
<dbReference type="GO" id="GO:0051301">
    <property type="term" value="P:cell division"/>
    <property type="evidence" value="ECO:0007669"/>
    <property type="project" value="UniProtKB-KW"/>
</dbReference>
<feature type="compositionally biased region" description="Polar residues" evidence="8">
    <location>
        <begin position="601"/>
        <end position="612"/>
    </location>
</feature>
<keyword evidence="4" id="KW-0677">Repeat</keyword>
<keyword evidence="5" id="KW-0498">Mitosis</keyword>
<evidence type="ECO:0000256" key="8">
    <source>
        <dbReference type="SAM" id="MobiDB-lite"/>
    </source>
</evidence>
<dbReference type="EMBL" id="PKPP01012772">
    <property type="protein sequence ID" value="PWA41886.1"/>
    <property type="molecule type" value="Genomic_DNA"/>
</dbReference>
<feature type="compositionally biased region" description="Basic and acidic residues" evidence="8">
    <location>
        <begin position="435"/>
        <end position="471"/>
    </location>
</feature>
<feature type="repeat" description="WD" evidence="7">
    <location>
        <begin position="1315"/>
        <end position="1348"/>
    </location>
</feature>
<feature type="compositionally biased region" description="Low complexity" evidence="8">
    <location>
        <begin position="212"/>
        <end position="233"/>
    </location>
</feature>
<feature type="region of interest" description="Disordered" evidence="8">
    <location>
        <begin position="321"/>
        <end position="354"/>
    </location>
</feature>
<dbReference type="PROSITE" id="PS00678">
    <property type="entry name" value="WD_REPEATS_1"/>
    <property type="match status" value="1"/>
</dbReference>
<dbReference type="PANTHER" id="PTHR19918">
    <property type="entry name" value="CELL DIVISION CYCLE 20 CDC20 FIZZY -RELATED"/>
    <property type="match status" value="1"/>
</dbReference>
<evidence type="ECO:0000256" key="2">
    <source>
        <dbReference type="ARBA" id="ARBA00022574"/>
    </source>
</evidence>
<dbReference type="GO" id="GO:1905786">
    <property type="term" value="P:positive regulation of anaphase-promoting complex-dependent catabolic process"/>
    <property type="evidence" value="ECO:0007669"/>
    <property type="project" value="TreeGrafter"/>
</dbReference>
<feature type="region of interest" description="Disordered" evidence="8">
    <location>
        <begin position="696"/>
        <end position="737"/>
    </location>
</feature>
<dbReference type="STRING" id="35608.A0A2U1KYP9"/>
<dbReference type="GO" id="GO:0010997">
    <property type="term" value="F:anaphase-promoting complex binding"/>
    <property type="evidence" value="ECO:0007669"/>
    <property type="project" value="InterPro"/>
</dbReference>
<feature type="region of interest" description="Disordered" evidence="8">
    <location>
        <begin position="845"/>
        <end position="865"/>
    </location>
</feature>
<dbReference type="InterPro" id="IPR019775">
    <property type="entry name" value="WD40_repeat_CS"/>
</dbReference>
<feature type="compositionally biased region" description="Basic and acidic residues" evidence="8">
    <location>
        <begin position="416"/>
        <end position="426"/>
    </location>
</feature>
<evidence type="ECO:0000313" key="10">
    <source>
        <dbReference type="EMBL" id="PWA41886.1"/>
    </source>
</evidence>
<dbReference type="InterPro" id="IPR001680">
    <property type="entry name" value="WD40_rpt"/>
</dbReference>
<feature type="compositionally biased region" description="Polar residues" evidence="8">
    <location>
        <begin position="569"/>
        <end position="587"/>
    </location>
</feature>
<keyword evidence="6" id="KW-0131">Cell cycle</keyword>
<evidence type="ECO:0000256" key="6">
    <source>
        <dbReference type="ARBA" id="ARBA00023306"/>
    </source>
</evidence>
<gene>
    <name evidence="10" type="ORF">CTI12_AA549340</name>
</gene>
<keyword evidence="3" id="KW-0132">Cell division</keyword>
<evidence type="ECO:0000256" key="4">
    <source>
        <dbReference type="ARBA" id="ARBA00022737"/>
    </source>
</evidence>